<dbReference type="STRING" id="75743.A0A401PXJ5"/>
<evidence type="ECO:0000256" key="3">
    <source>
        <dbReference type="ARBA" id="ARBA00023136"/>
    </source>
</evidence>
<dbReference type="Gene3D" id="1.20.1560.10">
    <property type="entry name" value="ABC transporter type 1, transmembrane domain"/>
    <property type="match status" value="1"/>
</dbReference>
<dbReference type="PROSITE" id="PS50929">
    <property type="entry name" value="ABC_TM1F"/>
    <property type="match status" value="1"/>
</dbReference>
<sequence>MQMALFAIVGAIAGGFREGLFNLAFARLNVQMRNELFSATMQQEICFFDLHQT</sequence>
<evidence type="ECO:0000313" key="6">
    <source>
        <dbReference type="Proteomes" id="UP000288216"/>
    </source>
</evidence>
<dbReference type="AlphaFoldDB" id="A0A401PXJ5"/>
<evidence type="ECO:0000259" key="4">
    <source>
        <dbReference type="PROSITE" id="PS50929"/>
    </source>
</evidence>
<proteinExistence type="predicted"/>
<dbReference type="GO" id="GO:0140359">
    <property type="term" value="F:ABC-type transporter activity"/>
    <property type="evidence" value="ECO:0007669"/>
    <property type="project" value="InterPro"/>
</dbReference>
<keyword evidence="3" id="KW-0472">Membrane</keyword>
<name>A0A401PXJ5_SCYTO</name>
<keyword evidence="6" id="KW-1185">Reference proteome</keyword>
<keyword evidence="2" id="KW-1133">Transmembrane helix</keyword>
<evidence type="ECO:0000256" key="1">
    <source>
        <dbReference type="ARBA" id="ARBA00022692"/>
    </source>
</evidence>
<dbReference type="SUPFAM" id="SSF90123">
    <property type="entry name" value="ABC transporter transmembrane region"/>
    <property type="match status" value="1"/>
</dbReference>
<keyword evidence="1" id="KW-0812">Transmembrane</keyword>
<feature type="non-terminal residue" evidence="5">
    <location>
        <position position="53"/>
    </location>
</feature>
<accession>A0A401PXJ5</accession>
<evidence type="ECO:0000313" key="5">
    <source>
        <dbReference type="EMBL" id="GCB77859.1"/>
    </source>
</evidence>
<feature type="domain" description="ABC transmembrane type-1" evidence="4">
    <location>
        <begin position="1"/>
        <end position="53"/>
    </location>
</feature>
<organism evidence="5 6">
    <name type="scientific">Scyliorhinus torazame</name>
    <name type="common">Cloudy catshark</name>
    <name type="synonym">Catulus torazame</name>
    <dbReference type="NCBI Taxonomy" id="75743"/>
    <lineage>
        <taxon>Eukaryota</taxon>
        <taxon>Metazoa</taxon>
        <taxon>Chordata</taxon>
        <taxon>Craniata</taxon>
        <taxon>Vertebrata</taxon>
        <taxon>Chondrichthyes</taxon>
        <taxon>Elasmobranchii</taxon>
        <taxon>Galeomorphii</taxon>
        <taxon>Galeoidea</taxon>
        <taxon>Carcharhiniformes</taxon>
        <taxon>Scyliorhinidae</taxon>
        <taxon>Scyliorhinus</taxon>
    </lineage>
</organism>
<dbReference type="GO" id="GO:0016020">
    <property type="term" value="C:membrane"/>
    <property type="evidence" value="ECO:0007669"/>
    <property type="project" value="InterPro"/>
</dbReference>
<dbReference type="InterPro" id="IPR036640">
    <property type="entry name" value="ABC1_TM_sf"/>
</dbReference>
<gene>
    <name evidence="5" type="ORF">scyTo_0019329</name>
</gene>
<evidence type="ECO:0000256" key="2">
    <source>
        <dbReference type="ARBA" id="ARBA00022989"/>
    </source>
</evidence>
<protein>
    <recommendedName>
        <fullName evidence="4">ABC transmembrane type-1 domain-containing protein</fullName>
    </recommendedName>
</protein>
<reference evidence="5 6" key="1">
    <citation type="journal article" date="2018" name="Nat. Ecol. Evol.">
        <title>Shark genomes provide insights into elasmobranch evolution and the origin of vertebrates.</title>
        <authorList>
            <person name="Hara Y"/>
            <person name="Yamaguchi K"/>
            <person name="Onimaru K"/>
            <person name="Kadota M"/>
            <person name="Koyanagi M"/>
            <person name="Keeley SD"/>
            <person name="Tatsumi K"/>
            <person name="Tanaka K"/>
            <person name="Motone F"/>
            <person name="Kageyama Y"/>
            <person name="Nozu R"/>
            <person name="Adachi N"/>
            <person name="Nishimura O"/>
            <person name="Nakagawa R"/>
            <person name="Tanegashima C"/>
            <person name="Kiyatake I"/>
            <person name="Matsumoto R"/>
            <person name="Murakumo K"/>
            <person name="Nishida K"/>
            <person name="Terakita A"/>
            <person name="Kuratani S"/>
            <person name="Sato K"/>
            <person name="Hyodo S Kuraku.S."/>
        </authorList>
    </citation>
    <scope>NUCLEOTIDE SEQUENCE [LARGE SCALE GENOMIC DNA]</scope>
</reference>
<comment type="caution">
    <text evidence="5">The sequence shown here is derived from an EMBL/GenBank/DDBJ whole genome shotgun (WGS) entry which is preliminary data.</text>
</comment>
<dbReference type="InterPro" id="IPR011527">
    <property type="entry name" value="ABC1_TM_dom"/>
</dbReference>
<dbReference type="GO" id="GO:0005524">
    <property type="term" value="F:ATP binding"/>
    <property type="evidence" value="ECO:0007669"/>
    <property type="project" value="InterPro"/>
</dbReference>
<dbReference type="EMBL" id="BFAA01014280">
    <property type="protein sequence ID" value="GCB77859.1"/>
    <property type="molecule type" value="Genomic_DNA"/>
</dbReference>
<dbReference type="Proteomes" id="UP000288216">
    <property type="component" value="Unassembled WGS sequence"/>
</dbReference>